<keyword evidence="2" id="KW-1185">Reference proteome</keyword>
<reference evidence="1" key="1">
    <citation type="submission" date="2022-07" db="EMBL/GenBank/DDBJ databases">
        <title>Phylogenomic reconstructions and comparative analyses of Kickxellomycotina fungi.</title>
        <authorList>
            <person name="Reynolds N.K."/>
            <person name="Stajich J.E."/>
            <person name="Barry K."/>
            <person name="Grigoriev I.V."/>
            <person name="Crous P."/>
            <person name="Smith M.E."/>
        </authorList>
    </citation>
    <scope>NUCLEOTIDE SEQUENCE</scope>
    <source>
        <strain evidence="1">NBRC 100468</strain>
    </source>
</reference>
<evidence type="ECO:0000313" key="2">
    <source>
        <dbReference type="Proteomes" id="UP001150538"/>
    </source>
</evidence>
<comment type="caution">
    <text evidence="1">The sequence shown here is derived from an EMBL/GenBank/DDBJ whole genome shotgun (WGS) entry which is preliminary data.</text>
</comment>
<dbReference type="Proteomes" id="UP001150538">
    <property type="component" value="Unassembled WGS sequence"/>
</dbReference>
<sequence>RHPNNFSQMDKELPFDIKKKIYGYLGYSLSEEDLKELKQVSAGWNEAILEDKYGFWFSPETFEEYYSKLLY</sequence>
<dbReference type="AlphaFoldDB" id="A0A9W7ZP19"/>
<protein>
    <submittedName>
        <fullName evidence="1">Uncharacterized protein</fullName>
    </submittedName>
</protein>
<proteinExistence type="predicted"/>
<gene>
    <name evidence="1" type="ORF">H4219_005455</name>
</gene>
<dbReference type="EMBL" id="JANBPU010000308">
    <property type="protein sequence ID" value="KAJ1912837.1"/>
    <property type="molecule type" value="Genomic_DNA"/>
</dbReference>
<organism evidence="1 2">
    <name type="scientific">Mycoemilia scoparia</name>
    <dbReference type="NCBI Taxonomy" id="417184"/>
    <lineage>
        <taxon>Eukaryota</taxon>
        <taxon>Fungi</taxon>
        <taxon>Fungi incertae sedis</taxon>
        <taxon>Zoopagomycota</taxon>
        <taxon>Kickxellomycotina</taxon>
        <taxon>Kickxellomycetes</taxon>
        <taxon>Kickxellales</taxon>
        <taxon>Kickxellaceae</taxon>
        <taxon>Mycoemilia</taxon>
    </lineage>
</organism>
<accession>A0A9W7ZP19</accession>
<feature type="non-terminal residue" evidence="1">
    <location>
        <position position="1"/>
    </location>
</feature>
<evidence type="ECO:0000313" key="1">
    <source>
        <dbReference type="EMBL" id="KAJ1912837.1"/>
    </source>
</evidence>
<name>A0A9W7ZP19_9FUNG</name>